<dbReference type="EMBL" id="LYXU01000088">
    <property type="protein sequence ID" value="OBS16459.1"/>
    <property type="molecule type" value="Genomic_DNA"/>
</dbReference>
<dbReference type="AlphaFoldDB" id="A0A1B8A7K9"/>
<dbReference type="Proteomes" id="UP000091967">
    <property type="component" value="Unassembled WGS sequence"/>
</dbReference>
<sequence length="228" mass="25683">MPQCGHLYVPGSEHLLQASGVPPRNQAAPCPSTQLLSSPSPKKTLLPETERSSRKGRNKRPRRIIYRVDNHRVCYREQRRQASLLESSGCQNAEKVLPAAHGNDRSTCQTDGSNGPGYGASQWDLSFARSRAGQRQKQILHQFLLQSLSFVPKQQGFHHQVEHMAEASHSPFLRIESQRLRNVLHCCIHIPGVVKRDVPHPIEYLIALQDLEDLGCIISPRMAILQLR</sequence>
<gene>
    <name evidence="2" type="ORF">FPOA_27427</name>
</gene>
<organism evidence="2 3">
    <name type="scientific">Fusarium poae</name>
    <dbReference type="NCBI Taxonomy" id="36050"/>
    <lineage>
        <taxon>Eukaryota</taxon>
        <taxon>Fungi</taxon>
        <taxon>Dikarya</taxon>
        <taxon>Ascomycota</taxon>
        <taxon>Pezizomycotina</taxon>
        <taxon>Sordariomycetes</taxon>
        <taxon>Hypocreomycetidae</taxon>
        <taxon>Hypocreales</taxon>
        <taxon>Nectriaceae</taxon>
        <taxon>Fusarium</taxon>
    </lineage>
</organism>
<keyword evidence="3" id="KW-1185">Reference proteome</keyword>
<accession>A0A1B8A7K9</accession>
<evidence type="ECO:0000313" key="2">
    <source>
        <dbReference type="EMBL" id="OBS16459.1"/>
    </source>
</evidence>
<evidence type="ECO:0000313" key="3">
    <source>
        <dbReference type="Proteomes" id="UP000091967"/>
    </source>
</evidence>
<feature type="region of interest" description="Disordered" evidence="1">
    <location>
        <begin position="20"/>
        <end position="62"/>
    </location>
</feature>
<proteinExistence type="predicted"/>
<evidence type="ECO:0000256" key="1">
    <source>
        <dbReference type="SAM" id="MobiDB-lite"/>
    </source>
</evidence>
<feature type="compositionally biased region" description="Low complexity" evidence="1">
    <location>
        <begin position="35"/>
        <end position="47"/>
    </location>
</feature>
<protein>
    <submittedName>
        <fullName evidence="2">Uncharacterized protein</fullName>
    </submittedName>
</protein>
<name>A0A1B8A7K9_FUSPO</name>
<reference evidence="2 3" key="1">
    <citation type="submission" date="2016-06" db="EMBL/GenBank/DDBJ databases">
        <title>Living apart together: crosstalk between the core and supernumerary genomes in a fungal plant pathogen.</title>
        <authorList>
            <person name="Vanheule A."/>
            <person name="Audenaert K."/>
            <person name="Warris S."/>
            <person name="Van De Geest H."/>
            <person name="Schijlen E."/>
            <person name="Hofte M."/>
            <person name="De Saeger S."/>
            <person name="Haesaert G."/>
            <person name="Waalwijk C."/>
            <person name="Van Der Lee T."/>
        </authorList>
    </citation>
    <scope>NUCLEOTIDE SEQUENCE [LARGE SCALE GENOMIC DNA]</scope>
    <source>
        <strain evidence="2 3">2516</strain>
    </source>
</reference>
<comment type="caution">
    <text evidence="2">The sequence shown here is derived from an EMBL/GenBank/DDBJ whole genome shotgun (WGS) entry which is preliminary data.</text>
</comment>